<dbReference type="Pfam" id="PF00534">
    <property type="entry name" value="Glycos_transf_1"/>
    <property type="match status" value="1"/>
</dbReference>
<dbReference type="PANTHER" id="PTHR12526">
    <property type="entry name" value="GLYCOSYLTRANSFERASE"/>
    <property type="match status" value="1"/>
</dbReference>
<accession>A0A0A8J4D5</accession>
<organism evidence="3">
    <name type="scientific">Escherichia coli</name>
    <dbReference type="NCBI Taxonomy" id="562"/>
    <lineage>
        <taxon>Bacteria</taxon>
        <taxon>Pseudomonadati</taxon>
        <taxon>Pseudomonadota</taxon>
        <taxon>Gammaproteobacteria</taxon>
        <taxon>Enterobacterales</taxon>
        <taxon>Enterobacteriaceae</taxon>
        <taxon>Escherichia</taxon>
    </lineage>
</organism>
<dbReference type="PANTHER" id="PTHR12526:SF638">
    <property type="entry name" value="SPORE COAT PROTEIN SA"/>
    <property type="match status" value="1"/>
</dbReference>
<dbReference type="GO" id="GO:0016757">
    <property type="term" value="F:glycosyltransferase activity"/>
    <property type="evidence" value="ECO:0007669"/>
    <property type="project" value="InterPro"/>
</dbReference>
<dbReference type="RefSeq" id="WP_077816374.1">
    <property type="nucleotide sequence ID" value="NZ_AP022215.1"/>
</dbReference>
<evidence type="ECO:0000259" key="1">
    <source>
        <dbReference type="Pfam" id="PF00534"/>
    </source>
</evidence>
<dbReference type="Gene3D" id="3.40.50.2000">
    <property type="entry name" value="Glycogen Phosphorylase B"/>
    <property type="match status" value="2"/>
</dbReference>
<dbReference type="EMBL" id="KJ755554">
    <property type="protein sequence ID" value="AIG62497.1"/>
    <property type="molecule type" value="Genomic_DNA"/>
</dbReference>
<dbReference type="InterPro" id="IPR001296">
    <property type="entry name" value="Glyco_trans_1"/>
</dbReference>
<dbReference type="AlphaFoldDB" id="A0A0A8J4D5"/>
<name>A0A0A8J4D5_ECOLX</name>
<reference evidence="3" key="1">
    <citation type="journal article" date="2014" name="DNA Res.">
        <title>A complete view of the genetic diversity of the Escherichia coli O-antigen biosynthesis gene cluster.</title>
        <authorList>
            <person name="Iguchi A."/>
            <person name="Iyoda S."/>
            <person name="Kikuchi T."/>
            <person name="Ogura Y."/>
            <person name="Katsura K."/>
            <person name="Ohnishi M."/>
            <person name="Hayashi T."/>
            <person name="Thomson N.R."/>
        </authorList>
    </citation>
    <scope>NUCLEOTIDE SEQUENCE</scope>
    <source>
        <strain evidence="3">H510c</strain>
    </source>
</reference>
<protein>
    <submittedName>
        <fullName evidence="2 3">Glycosyltransferase</fullName>
    </submittedName>
</protein>
<keyword evidence="3" id="KW-0808">Transferase</keyword>
<proteinExistence type="predicted"/>
<feature type="domain" description="Glycosyl transferase family 1" evidence="1">
    <location>
        <begin position="176"/>
        <end position="310"/>
    </location>
</feature>
<dbReference type="EMBL" id="AB811614">
    <property type="protein sequence ID" value="BAQ00848.1"/>
    <property type="molecule type" value="Genomic_DNA"/>
</dbReference>
<evidence type="ECO:0000313" key="2">
    <source>
        <dbReference type="EMBL" id="AIG62497.1"/>
    </source>
</evidence>
<sequence length="355" mass="41054">MKILYIIPSLKKCGPVNVCLSLAKNISENHSVSILAFRNGNSFNDFYSCCDNVKIIPIYNLFAIARFIAAEKFQIIHSHCLVPDFLLSLFSFFFRNKFIPISTIHNYIDIDYIFSKGLFIGKLMGVINRLSLSKIKNLVSCSLAVKYYCDVAYDIRSTAISNGVPISPYIDEMQQECNKKFIDFYYVGVLTERKNVDLLIQSFHLYKRKYKNEDRLHVIGGGELLEVLKKNNKCDYIIFYGPQVNPWPIIKSLDIYVSSSRAEGMPLALLEALSIGKAYICSNIEPHCEVHHVVNGGIICSFDKDDFVKAFHHMRYWDLKPKNEYILERFKNNYADYIMAGKYLIKYEELLKEHE</sequence>
<dbReference type="SUPFAM" id="SSF53756">
    <property type="entry name" value="UDP-Glycosyltransferase/glycogen phosphorylase"/>
    <property type="match status" value="1"/>
</dbReference>
<dbReference type="GO" id="GO:1901135">
    <property type="term" value="P:carbohydrate derivative metabolic process"/>
    <property type="evidence" value="ECO:0007669"/>
    <property type="project" value="UniProtKB-ARBA"/>
</dbReference>
<reference evidence="2" key="2">
    <citation type="journal article" date="2016" name="PLoS ONE">
        <title>Comparison of O-Antigen Gene Clusters of All O-Serogroups of Escherichia coli and Proposal for Adopting a New Nomenclature for O-Typing.</title>
        <authorList>
            <person name="DebRoy C."/>
            <person name="Fratamico P.M."/>
            <person name="Yan X."/>
            <person name="Baranzoni G."/>
            <person name="Liu Y."/>
            <person name="Needleman D.S."/>
            <person name="Tebbs R."/>
            <person name="O'Connell C.D."/>
            <person name="Allred A."/>
            <person name="Swimley M."/>
            <person name="Mwangi M."/>
            <person name="Kapur V."/>
            <person name="Raygoza Garay J.A."/>
            <person name="Roberts E.L."/>
            <person name="Katani R."/>
        </authorList>
    </citation>
    <scope>NUCLEOTIDE SEQUENCE</scope>
    <source>
        <strain evidence="2">H 510c</strain>
    </source>
</reference>
<gene>
    <name evidence="2" type="primary">gtf1</name>
</gene>
<evidence type="ECO:0000313" key="3">
    <source>
        <dbReference type="EMBL" id="BAQ00848.1"/>
    </source>
</evidence>